<organism evidence="6 7">
    <name type="scientific">Caenispirillum bisanense</name>
    <dbReference type="NCBI Taxonomy" id="414052"/>
    <lineage>
        <taxon>Bacteria</taxon>
        <taxon>Pseudomonadati</taxon>
        <taxon>Pseudomonadota</taxon>
        <taxon>Alphaproteobacteria</taxon>
        <taxon>Rhodospirillales</taxon>
        <taxon>Novispirillaceae</taxon>
        <taxon>Caenispirillum</taxon>
    </lineage>
</organism>
<feature type="domain" description="Aminotransferase class V" evidence="5">
    <location>
        <begin position="20"/>
        <end position="383"/>
    </location>
</feature>
<dbReference type="SUPFAM" id="SSF53383">
    <property type="entry name" value="PLP-dependent transferases"/>
    <property type="match status" value="1"/>
</dbReference>
<dbReference type="PROSITE" id="PS00595">
    <property type="entry name" value="AA_TRANSFER_CLASS_5"/>
    <property type="match status" value="1"/>
</dbReference>
<name>A0A286GIR9_9PROT</name>
<evidence type="ECO:0000256" key="4">
    <source>
        <dbReference type="RuleBase" id="RU004504"/>
    </source>
</evidence>
<evidence type="ECO:0000313" key="6">
    <source>
        <dbReference type="EMBL" id="SOD95372.1"/>
    </source>
</evidence>
<dbReference type="Pfam" id="PF00266">
    <property type="entry name" value="Aminotran_5"/>
    <property type="match status" value="1"/>
</dbReference>
<evidence type="ECO:0000256" key="2">
    <source>
        <dbReference type="ARBA" id="ARBA00022898"/>
    </source>
</evidence>
<dbReference type="PANTHER" id="PTHR43586">
    <property type="entry name" value="CYSTEINE DESULFURASE"/>
    <property type="match status" value="1"/>
</dbReference>
<dbReference type="Gene3D" id="3.40.640.10">
    <property type="entry name" value="Type I PLP-dependent aspartate aminotransferase-like (Major domain)"/>
    <property type="match status" value="1"/>
</dbReference>
<evidence type="ECO:0000256" key="3">
    <source>
        <dbReference type="RuleBase" id="RU004075"/>
    </source>
</evidence>
<keyword evidence="2" id="KW-0663">Pyridoxal phosphate</keyword>
<dbReference type="PANTHER" id="PTHR43586:SF24">
    <property type="entry name" value="BLR4730 PROTEIN"/>
    <property type="match status" value="1"/>
</dbReference>
<comment type="cofactor">
    <cofactor evidence="1 4">
        <name>pyridoxal 5'-phosphate</name>
        <dbReference type="ChEBI" id="CHEBI:597326"/>
    </cofactor>
</comment>
<evidence type="ECO:0000313" key="7">
    <source>
        <dbReference type="Proteomes" id="UP000219621"/>
    </source>
</evidence>
<dbReference type="RefSeq" id="WP_097279268.1">
    <property type="nucleotide sequence ID" value="NZ_OCNJ01000004.1"/>
</dbReference>
<gene>
    <name evidence="6" type="ORF">SAMN05421508_104318</name>
</gene>
<keyword evidence="6" id="KW-0456">Lyase</keyword>
<accession>A0A286GIR9</accession>
<sequence>MIDLAALRADTPGCAEVLHLNNAGASLPTRQVVAAVTGHLTREMLTGGYEAAREAEPAVRDTYAALAALIGAAPDEIAVVENATRAWDLAFYGIPLRAGDRVLTSRAEYGANFVAYLQRQRRDGVAIVVLPDDPATGTVDLTALEAELRRGAALVSLPHVPTGSGVVAPAAAVGRLAKAHGALYLLDACQSAGQLDLDVDALQCDFLSATGRKYLRAPRGTGFLYCRASVLPQIEPPILDHHAATWTGPDSFEMAPTAQRFEVWEGNVAAKIGLGVAVRYALAVGVPAMEARIRGLAADLRGRLTDVPGVRVRDEGSDLCGLVTFTAEGHEPAAVQAALRARRINVSVSGAASSLLDFQARGLTSVLRASVHAYNSEDEIARFTDTLAEVLRG</sequence>
<dbReference type="InterPro" id="IPR015422">
    <property type="entry name" value="PyrdxlP-dep_Trfase_small"/>
</dbReference>
<reference evidence="6 7" key="1">
    <citation type="submission" date="2017-09" db="EMBL/GenBank/DDBJ databases">
        <authorList>
            <person name="Ehlers B."/>
            <person name="Leendertz F.H."/>
        </authorList>
    </citation>
    <scope>NUCLEOTIDE SEQUENCE [LARGE SCALE GENOMIC DNA]</scope>
    <source>
        <strain evidence="6 7">USBA 140</strain>
    </source>
</reference>
<dbReference type="OrthoDB" id="9804366at2"/>
<evidence type="ECO:0000259" key="5">
    <source>
        <dbReference type="Pfam" id="PF00266"/>
    </source>
</evidence>
<dbReference type="GO" id="GO:0016829">
    <property type="term" value="F:lyase activity"/>
    <property type="evidence" value="ECO:0007669"/>
    <property type="project" value="UniProtKB-KW"/>
</dbReference>
<dbReference type="InterPro" id="IPR020578">
    <property type="entry name" value="Aminotrans_V_PyrdxlP_BS"/>
</dbReference>
<dbReference type="InterPro" id="IPR015421">
    <property type="entry name" value="PyrdxlP-dep_Trfase_major"/>
</dbReference>
<dbReference type="Gene3D" id="3.90.1150.10">
    <property type="entry name" value="Aspartate Aminotransferase, domain 1"/>
    <property type="match status" value="1"/>
</dbReference>
<dbReference type="InterPro" id="IPR000192">
    <property type="entry name" value="Aminotrans_V_dom"/>
</dbReference>
<protein>
    <submittedName>
        <fullName evidence="6">Selenocysteine lyase/Cysteine desulfurase</fullName>
    </submittedName>
</protein>
<dbReference type="AlphaFoldDB" id="A0A286GIR9"/>
<dbReference type="InterPro" id="IPR015424">
    <property type="entry name" value="PyrdxlP-dep_Trfase"/>
</dbReference>
<dbReference type="EMBL" id="OCNJ01000004">
    <property type="protein sequence ID" value="SOD95372.1"/>
    <property type="molecule type" value="Genomic_DNA"/>
</dbReference>
<keyword evidence="7" id="KW-1185">Reference proteome</keyword>
<evidence type="ECO:0000256" key="1">
    <source>
        <dbReference type="ARBA" id="ARBA00001933"/>
    </source>
</evidence>
<dbReference type="Proteomes" id="UP000219621">
    <property type="component" value="Unassembled WGS sequence"/>
</dbReference>
<proteinExistence type="inferred from homology"/>
<comment type="similarity">
    <text evidence="3">Belongs to the class-V pyridoxal-phosphate-dependent aminotransferase family.</text>
</comment>